<dbReference type="AlphaFoldDB" id="A0A1S3KDK1"/>
<feature type="signal peptide" evidence="6">
    <location>
        <begin position="1"/>
        <end position="34"/>
    </location>
</feature>
<accession>A0A1S3KDK1</accession>
<dbReference type="KEGG" id="lak:106181009"/>
<evidence type="ECO:0000256" key="3">
    <source>
        <dbReference type="ARBA" id="ARBA00022989"/>
    </source>
</evidence>
<evidence type="ECO:0000313" key="9">
    <source>
        <dbReference type="RefSeq" id="XP_013420700.1"/>
    </source>
</evidence>
<keyword evidence="6" id="KW-0732">Signal</keyword>
<organism evidence="8 9">
    <name type="scientific">Lingula anatina</name>
    <name type="common">Brachiopod</name>
    <name type="synonym">Lingula unguis</name>
    <dbReference type="NCBI Taxonomy" id="7574"/>
    <lineage>
        <taxon>Eukaryota</taxon>
        <taxon>Metazoa</taxon>
        <taxon>Spiralia</taxon>
        <taxon>Lophotrochozoa</taxon>
        <taxon>Brachiopoda</taxon>
        <taxon>Linguliformea</taxon>
        <taxon>Lingulata</taxon>
        <taxon>Lingulida</taxon>
        <taxon>Linguloidea</taxon>
        <taxon>Lingulidae</taxon>
        <taxon>Lingula</taxon>
    </lineage>
</organism>
<evidence type="ECO:0000256" key="2">
    <source>
        <dbReference type="ARBA" id="ARBA00022692"/>
    </source>
</evidence>
<feature type="chain" id="PRO_5010356702" evidence="6">
    <location>
        <begin position="35"/>
        <end position="226"/>
    </location>
</feature>
<dbReference type="PANTHER" id="PTHR23241">
    <property type="entry name" value="LATE EMBRYOGENESIS ABUNDANT PLANTS LEA-RELATED"/>
    <property type="match status" value="1"/>
</dbReference>
<comment type="subcellular location">
    <subcellularLocation>
        <location evidence="1">Membrane</location>
    </subcellularLocation>
</comment>
<keyword evidence="8" id="KW-1185">Reference proteome</keyword>
<dbReference type="GeneID" id="106181009"/>
<dbReference type="InterPro" id="IPR025423">
    <property type="entry name" value="TMEM205-like"/>
</dbReference>
<dbReference type="InterPro" id="IPR053009">
    <property type="entry name" value="Xanthocillin_Biosynth-Assoc"/>
</dbReference>
<name>A0A1S3KDK1_LINAN</name>
<keyword evidence="2 5" id="KW-0812">Transmembrane</keyword>
<proteinExistence type="predicted"/>
<keyword evidence="3 5" id="KW-1133">Transmembrane helix</keyword>
<dbReference type="OMA" id="FQMRAVE"/>
<evidence type="ECO:0000256" key="1">
    <source>
        <dbReference type="ARBA" id="ARBA00004370"/>
    </source>
</evidence>
<dbReference type="RefSeq" id="XP_013420700.1">
    <property type="nucleotide sequence ID" value="XM_013565246.1"/>
</dbReference>
<feature type="transmembrane region" description="Helical" evidence="5">
    <location>
        <begin position="200"/>
        <end position="218"/>
    </location>
</feature>
<dbReference type="PANTHER" id="PTHR23241:SF102">
    <property type="entry name" value="LD23009P"/>
    <property type="match status" value="1"/>
</dbReference>
<evidence type="ECO:0000256" key="5">
    <source>
        <dbReference type="SAM" id="Phobius"/>
    </source>
</evidence>
<dbReference type="Pfam" id="PF13664">
    <property type="entry name" value="DUF4149"/>
    <property type="match status" value="1"/>
</dbReference>
<evidence type="ECO:0000256" key="4">
    <source>
        <dbReference type="ARBA" id="ARBA00023136"/>
    </source>
</evidence>
<feature type="transmembrane region" description="Helical" evidence="5">
    <location>
        <begin position="58"/>
        <end position="76"/>
    </location>
</feature>
<dbReference type="GO" id="GO:0016020">
    <property type="term" value="C:membrane"/>
    <property type="evidence" value="ECO:0007669"/>
    <property type="project" value="UniProtKB-SubCell"/>
</dbReference>
<feature type="domain" description="TMEM205-like" evidence="7">
    <location>
        <begin position="54"/>
        <end position="154"/>
    </location>
</feature>
<dbReference type="OrthoDB" id="1641132at2759"/>
<evidence type="ECO:0000313" key="8">
    <source>
        <dbReference type="Proteomes" id="UP000085678"/>
    </source>
</evidence>
<reference evidence="9" key="1">
    <citation type="submission" date="2025-08" db="UniProtKB">
        <authorList>
            <consortium name="RefSeq"/>
        </authorList>
    </citation>
    <scope>IDENTIFICATION</scope>
    <source>
        <tissue evidence="9">Gonads</tissue>
    </source>
</reference>
<protein>
    <submittedName>
        <fullName evidence="9">Transmembrane protein 205 isoform X1</fullName>
    </submittedName>
</protein>
<evidence type="ECO:0000259" key="7">
    <source>
        <dbReference type="Pfam" id="PF13664"/>
    </source>
</evidence>
<sequence length="226" mass="25124">MTAPFHSFYSFSFSSRAWLVLVTCLVTCVSVAFGGDGEEPSPPGTFIKFVHLTAISSHFGMQVWVSFVSGVLLLKSTSRHTFGHVQSYMFPAYFGLGSALEAVALATFVYAHNSWIWEWSVKVQASALVVSLFCSLAELVYVVPMNVDIMTRMYKIERDNDIGSVGVATSPEVRGQISELMARDVNYAGTYRRFFKWHGVSSLLNMTGIAANLIYLFYMTSKLQSL</sequence>
<keyword evidence="4 5" id="KW-0472">Membrane</keyword>
<feature type="transmembrane region" description="Helical" evidence="5">
    <location>
        <begin position="88"/>
        <end position="111"/>
    </location>
</feature>
<evidence type="ECO:0000256" key="6">
    <source>
        <dbReference type="SAM" id="SignalP"/>
    </source>
</evidence>
<feature type="transmembrane region" description="Helical" evidence="5">
    <location>
        <begin position="123"/>
        <end position="143"/>
    </location>
</feature>
<dbReference type="InParanoid" id="A0A1S3KDK1"/>
<dbReference type="Proteomes" id="UP000085678">
    <property type="component" value="Unplaced"/>
</dbReference>
<gene>
    <name evidence="9" type="primary">LOC106181009</name>
</gene>